<dbReference type="EMBL" id="LAZR01004775">
    <property type="protein sequence ID" value="KKN05682.1"/>
    <property type="molecule type" value="Genomic_DNA"/>
</dbReference>
<sequence length="1446" mass="150538">LGLDLEEFDGRLEFAERRVRAIRQINFIEDFLSGGKDLTAEGWYVSSHLDWKLVSSPADPSTGFIRIFADTDNSNHLTQIDSSGNEIDLAYLDADAIAAVEGEATLDLTGDVTITGAGKSLEVINLKFETPTELTISAGGDITRTQVFHSVDTNADGGTDNLDGIAGGADGMLLLIRPNNDGRTVIVRHNQNAAATKNILLAGGDNATLDDISDTLLLLYDAALDTNGAWVELARATEASVYTDADAISAVEGESTLDLTGDVSIAVGKSLVVDTINEKGSGTGVTIEGTLLKDSLVDGIALAEQSAAYNGTFVEPMTFIVTSNGTVITGTLDKNPSGDLTEVFSDGYTAMSSGATVTLTVGSATVPKKNYIYVLQSNKGVLVASTSDWPAAEHIKVAEVVVQTAALVQSDGILANRNWNDFRAGTDGQGHHAHTWERLRWEHSAYKSGSAVTWSGSGTAALDLAITAGKAYQMHLHSVAAFNTTDPDNVYVPNHPTAYTSTADIETLTVDSGNFSLSNKYYNLVIWLSVSSGSETEKVFINLPSGSYGKQSDAENDVSGYDSYDIPEDYRGYSYLVQRVTIKHAPAAGGTWTIGQVTDLRGTVPGIAVGGGALATTTEFSDNAFKLFDEGDPTKELAFQVSGVSASTTRTITVPDENVSLIDDATSDPLIDADAAADGTEGSLARKDHVHPKHHAKYLDSAAIAAVEGEATLDLTGDVSIQDGTASKTLSILVTGDANPKMKLSKDMLEFGPGGASVLDTTLKRVGVGTFEMTRTSDGAYFEGKISGDTFPQIRLGTAALDFGPGGGSDTDITIGTGTIFATRVLALTTSSTGILADDSSFSDFLTADTVLSRLALRLFSVSSGGGKDANARAHYAHDRIEFGAGGASALDVNLYRNAASELKTDDKFLVALDLDVGGNIIVSGTVDGVDIAARDHAVYTDAEALAAALAGASIADNTLLRVDGTSNSGEFAQFTAAGLVGRTNAETLSDIGAAAAAHAMSTHSDDDSYAISTSGTATFGDLTLQGSLIQAWGDLTISSGQVAVTKMMHTLAGEGAAADNLVGMSGGSDGMMVILHAVIDSVTITLKHNDVGGESSNGTRLFMASGADVTLDDIDDLAIAVFDSSLDTGGAWIVQTSGAYTDAEAITAVEGEATLALSGAVEITGILTVDTINEKTSAAGVIVEGVKALDSFVELSEISAPAAPAADKGRLYAAVVETETELYWRRPSAQSANQAQRISGSFAYDTFNRGNSTSIGNLDSGQAWTEDDGDWEIASNTLGVVTAAASASNTIATFPIGYQENIEIWADFQTVAGVNADCGIVFRCTDTDNFVLVRITGSTVGGGNGKLDILDEQSGSLSSRIAVNLSSTLGGSTTMRLHIVATGGNVFAECWRTDTATTSFVSIAASGSWETIADTWAAGLQSGLLVGTRIPNTSDNLLMLSVRTW</sequence>
<organism evidence="1">
    <name type="scientific">marine sediment metagenome</name>
    <dbReference type="NCBI Taxonomy" id="412755"/>
    <lineage>
        <taxon>unclassified sequences</taxon>
        <taxon>metagenomes</taxon>
        <taxon>ecological metagenomes</taxon>
    </lineage>
</organism>
<accession>A0A0F9N1P6</accession>
<name>A0A0F9N1P6_9ZZZZ</name>
<proteinExistence type="predicted"/>
<evidence type="ECO:0000313" key="1">
    <source>
        <dbReference type="EMBL" id="KKN05682.1"/>
    </source>
</evidence>
<reference evidence="1" key="1">
    <citation type="journal article" date="2015" name="Nature">
        <title>Complex archaea that bridge the gap between prokaryotes and eukaryotes.</title>
        <authorList>
            <person name="Spang A."/>
            <person name="Saw J.H."/>
            <person name="Jorgensen S.L."/>
            <person name="Zaremba-Niedzwiedzka K."/>
            <person name="Martijn J."/>
            <person name="Lind A.E."/>
            <person name="van Eijk R."/>
            <person name="Schleper C."/>
            <person name="Guy L."/>
            <person name="Ettema T.J."/>
        </authorList>
    </citation>
    <scope>NUCLEOTIDE SEQUENCE</scope>
</reference>
<gene>
    <name evidence="1" type="ORF">LCGC14_1084930</name>
</gene>
<comment type="caution">
    <text evidence="1">The sequence shown here is derived from an EMBL/GenBank/DDBJ whole genome shotgun (WGS) entry which is preliminary data.</text>
</comment>
<feature type="non-terminal residue" evidence="1">
    <location>
        <position position="1"/>
    </location>
</feature>
<protein>
    <submittedName>
        <fullName evidence="1">Uncharacterized protein</fullName>
    </submittedName>
</protein>